<dbReference type="KEGG" id="luo:HHL09_08975"/>
<feature type="region of interest" description="Disordered" evidence="1">
    <location>
        <begin position="38"/>
        <end position="59"/>
    </location>
</feature>
<name>A0A858RGD6_9BACT</name>
<evidence type="ECO:0000313" key="3">
    <source>
        <dbReference type="Proteomes" id="UP000501812"/>
    </source>
</evidence>
<gene>
    <name evidence="2" type="ORF">HHL09_08975</name>
</gene>
<protein>
    <submittedName>
        <fullName evidence="2">Uncharacterized protein</fullName>
    </submittedName>
</protein>
<organism evidence="2 3">
    <name type="scientific">Luteolibacter luteus</name>
    <dbReference type="NCBI Taxonomy" id="2728835"/>
    <lineage>
        <taxon>Bacteria</taxon>
        <taxon>Pseudomonadati</taxon>
        <taxon>Verrucomicrobiota</taxon>
        <taxon>Verrucomicrobiia</taxon>
        <taxon>Verrucomicrobiales</taxon>
        <taxon>Verrucomicrobiaceae</taxon>
        <taxon>Luteolibacter</taxon>
    </lineage>
</organism>
<keyword evidence="3" id="KW-1185">Reference proteome</keyword>
<accession>A0A858RGD6</accession>
<dbReference type="AlphaFoldDB" id="A0A858RGD6"/>
<evidence type="ECO:0000256" key="1">
    <source>
        <dbReference type="SAM" id="MobiDB-lite"/>
    </source>
</evidence>
<dbReference type="Proteomes" id="UP000501812">
    <property type="component" value="Chromosome"/>
</dbReference>
<sequence>MRSWFTWLLVFGVMAGLWGRVLSLDHQHGKKEVAACCDHDHSHDGSDSQGDAGDHGKDCPPWPHDHHHTCCHQAPLAGAEIPNPGLVPPGASWLGVTWSTALPPDEPVFALDKPPLI</sequence>
<dbReference type="EMBL" id="CP051774">
    <property type="protein sequence ID" value="QJE95907.1"/>
    <property type="molecule type" value="Genomic_DNA"/>
</dbReference>
<proteinExistence type="predicted"/>
<feature type="compositionally biased region" description="Basic and acidic residues" evidence="1">
    <location>
        <begin position="38"/>
        <end position="58"/>
    </location>
</feature>
<evidence type="ECO:0000313" key="2">
    <source>
        <dbReference type="EMBL" id="QJE95907.1"/>
    </source>
</evidence>
<reference evidence="2 3" key="1">
    <citation type="submission" date="2020-04" db="EMBL/GenBank/DDBJ databases">
        <title>Luteolibacter sp. G-1-1-1 isolated from soil.</title>
        <authorList>
            <person name="Dahal R.H."/>
        </authorList>
    </citation>
    <scope>NUCLEOTIDE SEQUENCE [LARGE SCALE GENOMIC DNA]</scope>
    <source>
        <strain evidence="2 3">G-1-1-1</strain>
    </source>
</reference>
<dbReference type="RefSeq" id="WP_169454220.1">
    <property type="nucleotide sequence ID" value="NZ_CP051774.1"/>
</dbReference>